<accession>A0ABW5L6L2</accession>
<dbReference type="Pfam" id="PF11958">
    <property type="entry name" value="DUF3472"/>
    <property type="match status" value="1"/>
</dbReference>
<feature type="signal peptide" evidence="1">
    <location>
        <begin position="1"/>
        <end position="24"/>
    </location>
</feature>
<dbReference type="RefSeq" id="WP_210352576.1">
    <property type="nucleotide sequence ID" value="NZ_JAEQMU010000001.1"/>
</dbReference>
<dbReference type="Pfam" id="PF16871">
    <property type="entry name" value="DUF5077"/>
    <property type="match status" value="1"/>
</dbReference>
<gene>
    <name evidence="3" type="ORF">ACFSQW_18330</name>
</gene>
<evidence type="ECO:0000313" key="4">
    <source>
        <dbReference type="Proteomes" id="UP001597440"/>
    </source>
</evidence>
<evidence type="ECO:0000256" key="1">
    <source>
        <dbReference type="SAM" id="SignalP"/>
    </source>
</evidence>
<reference evidence="4" key="1">
    <citation type="journal article" date="2019" name="Int. J. Syst. Evol. Microbiol.">
        <title>The Global Catalogue of Microorganisms (GCM) 10K type strain sequencing project: providing services to taxonomists for standard genome sequencing and annotation.</title>
        <authorList>
            <consortium name="The Broad Institute Genomics Platform"/>
            <consortium name="The Broad Institute Genome Sequencing Center for Infectious Disease"/>
            <person name="Wu L."/>
            <person name="Ma J."/>
        </authorList>
    </citation>
    <scope>NUCLEOTIDE SEQUENCE [LARGE SCALE GENOMIC DNA]</scope>
    <source>
        <strain evidence="4">KCTC 52298</strain>
    </source>
</reference>
<dbReference type="InterPro" id="IPR021862">
    <property type="entry name" value="DUF3472"/>
</dbReference>
<keyword evidence="4" id="KW-1185">Reference proteome</keyword>
<dbReference type="InterPro" id="IPR031712">
    <property type="entry name" value="DUF5077"/>
</dbReference>
<name>A0ABW5L6L2_9SPHI</name>
<keyword evidence="1" id="KW-0732">Signal</keyword>
<dbReference type="Proteomes" id="UP001597440">
    <property type="component" value="Unassembled WGS sequence"/>
</dbReference>
<protein>
    <submittedName>
        <fullName evidence="3">DUF3472 domain-containing protein</fullName>
    </submittedName>
</protein>
<comment type="caution">
    <text evidence="3">The sequence shown here is derived from an EMBL/GenBank/DDBJ whole genome shotgun (WGS) entry which is preliminary data.</text>
</comment>
<feature type="domain" description="DUF5077" evidence="2">
    <location>
        <begin position="37"/>
        <end position="154"/>
    </location>
</feature>
<feature type="chain" id="PRO_5045183169" evidence="1">
    <location>
        <begin position="25"/>
        <end position="433"/>
    </location>
</feature>
<proteinExistence type="predicted"/>
<organism evidence="3 4">
    <name type="scientific">Sphingobacterium tabacisoli</name>
    <dbReference type="NCBI Taxonomy" id="2044855"/>
    <lineage>
        <taxon>Bacteria</taxon>
        <taxon>Pseudomonadati</taxon>
        <taxon>Bacteroidota</taxon>
        <taxon>Sphingobacteriia</taxon>
        <taxon>Sphingobacteriales</taxon>
        <taxon>Sphingobacteriaceae</taxon>
        <taxon>Sphingobacterium</taxon>
    </lineage>
</organism>
<evidence type="ECO:0000259" key="2">
    <source>
        <dbReference type="Pfam" id="PF16871"/>
    </source>
</evidence>
<evidence type="ECO:0000313" key="3">
    <source>
        <dbReference type="EMBL" id="MFD2556359.1"/>
    </source>
</evidence>
<sequence>MNRKGFLYVLLTSASMCLTGFVNGQTNENIISDYNHIPLAGNAFITKGSGAQISRINGLTDWTNQEAVTSVYFRVQEPGKIGLRLQASVGDCTPSIIKMTAMGQHKTVDLGEAKEKLNQELQIEVKEPGYVRVDLQGLHKTGNTFGDISHLLVLQEKGKKELLYANDAEYYYWARRGPSCNINYSIPSDGDVSYYYNEITVPLGQDKVGSYFMANGFGEGYFGIQVNSESERRILFSVWSPFHTDDPKSIPDEQKIKLLKKGKEVRTGEFGNEGSGGQSYRKYQWKAGQTYKFLLKGVPDGKGNTDYTAWFFEPEQKEWSLIASFKRPKTNTYLKRFHSFLENFIPEQGYQGRQVQFKNQWVYDGQWKTVQSASFSVDNTYRAHQRVDAIGGLTTEGYFLQNGGFFNESVVPGTKFEFNTNSKAPNIDFDRLP</sequence>
<dbReference type="EMBL" id="JBHULD010000018">
    <property type="protein sequence ID" value="MFD2556359.1"/>
    <property type="molecule type" value="Genomic_DNA"/>
</dbReference>